<evidence type="ECO:0000256" key="4">
    <source>
        <dbReference type="ARBA" id="ARBA00022692"/>
    </source>
</evidence>
<dbReference type="PANTHER" id="PTHR19317:SF76">
    <property type="entry name" value="PRA1 FAMILY PROTEIN C"/>
    <property type="match status" value="1"/>
</dbReference>
<evidence type="ECO:0000256" key="3">
    <source>
        <dbReference type="ARBA" id="ARBA00006483"/>
    </source>
</evidence>
<keyword evidence="9" id="KW-1185">Reference proteome</keyword>
<evidence type="ECO:0000313" key="8">
    <source>
        <dbReference type="EMBL" id="MBA0699956.1"/>
    </source>
</evidence>
<comment type="similarity">
    <text evidence="3">Belongs to the PRA1 family.</text>
</comment>
<dbReference type="EMBL" id="JABFAA010000013">
    <property type="protein sequence ID" value="MBA0699956.1"/>
    <property type="molecule type" value="Genomic_DNA"/>
</dbReference>
<evidence type="ECO:0000256" key="6">
    <source>
        <dbReference type="ARBA" id="ARBA00023136"/>
    </source>
</evidence>
<organism evidence="8 9">
    <name type="scientific">Gossypium aridum</name>
    <name type="common">American cotton</name>
    <name type="synonym">Erioxylum aridum</name>
    <dbReference type="NCBI Taxonomy" id="34290"/>
    <lineage>
        <taxon>Eukaryota</taxon>
        <taxon>Viridiplantae</taxon>
        <taxon>Streptophyta</taxon>
        <taxon>Embryophyta</taxon>
        <taxon>Tracheophyta</taxon>
        <taxon>Spermatophyta</taxon>
        <taxon>Magnoliopsida</taxon>
        <taxon>eudicotyledons</taxon>
        <taxon>Gunneridae</taxon>
        <taxon>Pentapetalae</taxon>
        <taxon>rosids</taxon>
        <taxon>malvids</taxon>
        <taxon>Malvales</taxon>
        <taxon>Malvaceae</taxon>
        <taxon>Malvoideae</taxon>
        <taxon>Gossypium</taxon>
    </lineage>
</organism>
<evidence type="ECO:0000313" key="9">
    <source>
        <dbReference type="Proteomes" id="UP000593577"/>
    </source>
</evidence>
<proteinExistence type="inferred from homology"/>
<evidence type="ECO:0000256" key="7">
    <source>
        <dbReference type="SAM" id="Phobius"/>
    </source>
</evidence>
<sequence length="404" mass="45959">MLSIGLVVTASFFISFQIQVIPSSGMGWTGLGLLLWSNWVEFWLIGLDFWNRGKIDITLRFLSIELYLLRDGWLLLSGEVYEVSSADSLEIPQQVKSLMGEHGTTWASFVVERLRTLYSTDSTYESTKQLLRREIDVLPRSSSLAEWHQSSWASGHCFCYFQLVFMSDFRNHQESFFDKLFDVTRVVLLRMLESPPFFTPTYIIMTTYGTIPAELPPSSNFISRAKEQIRSGLGTRRQWKEMANFKSINLPSNINESIQRIRTNAAYFRVNYMIIVLFVLFITLLWHPVSLIVFIIMMAAWLFLYFLRDDPVSIKGFVIDDRVVMTGLLVATIALLMLTDVTDNIIVGLSVGLAVILAHGMTRSTDDLFIRDEEVIQSPAPVSVCIAKESVPLKNTASSSYSLS</sequence>
<keyword evidence="4 7" id="KW-0812">Transmembrane</keyword>
<dbReference type="Pfam" id="PF03208">
    <property type="entry name" value="PRA1"/>
    <property type="match status" value="1"/>
</dbReference>
<comment type="caution">
    <text evidence="8">The sequence shown here is derived from an EMBL/GenBank/DDBJ whole genome shotgun (WGS) entry which is preliminary data.</text>
</comment>
<evidence type="ECO:0000256" key="5">
    <source>
        <dbReference type="ARBA" id="ARBA00022989"/>
    </source>
</evidence>
<dbReference type="GO" id="GO:0016192">
    <property type="term" value="P:vesicle-mediated transport"/>
    <property type="evidence" value="ECO:0007669"/>
    <property type="project" value="TreeGrafter"/>
</dbReference>
<feature type="transmembrane region" description="Helical" evidence="7">
    <location>
        <begin position="27"/>
        <end position="50"/>
    </location>
</feature>
<comment type="function">
    <text evidence="1">May be involved in both secretory and endocytic intracellular trafficking in the endosomal/prevacuolar compartments.</text>
</comment>
<dbReference type="GO" id="GO:0005794">
    <property type="term" value="C:Golgi apparatus"/>
    <property type="evidence" value="ECO:0007669"/>
    <property type="project" value="TreeGrafter"/>
</dbReference>
<keyword evidence="5 7" id="KW-1133">Transmembrane helix</keyword>
<comment type="subcellular location">
    <subcellularLocation>
        <location evidence="2">Endomembrane system</location>
        <topology evidence="2">Multi-pass membrane protein</topology>
    </subcellularLocation>
</comment>
<evidence type="ECO:0000256" key="2">
    <source>
        <dbReference type="ARBA" id="ARBA00004127"/>
    </source>
</evidence>
<dbReference type="PANTHER" id="PTHR19317">
    <property type="entry name" value="PRENYLATED RAB ACCEPTOR 1-RELATED"/>
    <property type="match status" value="1"/>
</dbReference>
<dbReference type="GO" id="GO:0005783">
    <property type="term" value="C:endoplasmic reticulum"/>
    <property type="evidence" value="ECO:0007669"/>
    <property type="project" value="TreeGrafter"/>
</dbReference>
<dbReference type="InterPro" id="IPR004895">
    <property type="entry name" value="Prenylated_rab_accept_PRA1"/>
</dbReference>
<protein>
    <recommendedName>
        <fullName evidence="10">PRA1 family protein</fullName>
    </recommendedName>
</protein>
<reference evidence="8 9" key="1">
    <citation type="journal article" date="2019" name="Genome Biol. Evol.">
        <title>Insights into the evolution of the New World diploid cottons (Gossypium, subgenus Houzingenia) based on genome sequencing.</title>
        <authorList>
            <person name="Grover C.E."/>
            <person name="Arick M.A. 2nd"/>
            <person name="Thrash A."/>
            <person name="Conover J.L."/>
            <person name="Sanders W.S."/>
            <person name="Peterson D.G."/>
            <person name="Frelichowski J.E."/>
            <person name="Scheffler J.A."/>
            <person name="Scheffler B.E."/>
            <person name="Wendel J.F."/>
        </authorList>
    </citation>
    <scope>NUCLEOTIDE SEQUENCE [LARGE SCALE GENOMIC DNA]</scope>
    <source>
        <strain evidence="8">185</strain>
        <tissue evidence="8">Leaf</tissue>
    </source>
</reference>
<keyword evidence="6 7" id="KW-0472">Membrane</keyword>
<feature type="transmembrane region" description="Helical" evidence="7">
    <location>
        <begin position="266"/>
        <end position="285"/>
    </location>
</feature>
<feature type="transmembrane region" description="Helical" evidence="7">
    <location>
        <begin position="319"/>
        <end position="339"/>
    </location>
</feature>
<name>A0A7J8YK49_GOSAI</name>
<evidence type="ECO:0008006" key="10">
    <source>
        <dbReference type="Google" id="ProtNLM"/>
    </source>
</evidence>
<feature type="transmembrane region" description="Helical" evidence="7">
    <location>
        <begin position="345"/>
        <end position="362"/>
    </location>
</feature>
<gene>
    <name evidence="8" type="ORF">Goari_001547</name>
</gene>
<evidence type="ECO:0000256" key="1">
    <source>
        <dbReference type="ARBA" id="ARBA00002501"/>
    </source>
</evidence>
<dbReference type="Proteomes" id="UP000593577">
    <property type="component" value="Unassembled WGS sequence"/>
</dbReference>
<accession>A0A7J8YK49</accession>
<dbReference type="AlphaFoldDB" id="A0A7J8YK49"/>